<dbReference type="PANTHER" id="PTHR11036">
    <property type="entry name" value="SEMAPHORIN"/>
    <property type="match status" value="1"/>
</dbReference>
<dbReference type="EnsemblMetazoa" id="XM_022813824">
    <property type="protein sequence ID" value="XP_022669559"/>
    <property type="gene ID" value="LOC111253805"/>
</dbReference>
<dbReference type="Proteomes" id="UP000594260">
    <property type="component" value="Unplaced"/>
</dbReference>
<dbReference type="SMART" id="SM00423">
    <property type="entry name" value="PSI"/>
    <property type="match status" value="1"/>
</dbReference>
<evidence type="ECO:0000256" key="4">
    <source>
        <dbReference type="ARBA" id="ARBA00023157"/>
    </source>
</evidence>
<keyword evidence="2" id="KW-0524">Neurogenesis</keyword>
<feature type="domain" description="Sema" evidence="9">
    <location>
        <begin position="48"/>
        <end position="561"/>
    </location>
</feature>
<feature type="transmembrane region" description="Helical" evidence="8">
    <location>
        <begin position="746"/>
        <end position="769"/>
    </location>
</feature>
<evidence type="ECO:0000256" key="6">
    <source>
        <dbReference type="PROSITE-ProRule" id="PRU00352"/>
    </source>
</evidence>
<feature type="region of interest" description="Disordered" evidence="7">
    <location>
        <begin position="630"/>
        <end position="662"/>
    </location>
</feature>
<dbReference type="RefSeq" id="XP_022669551.1">
    <property type="nucleotide sequence ID" value="XM_022813816.1"/>
</dbReference>
<dbReference type="GeneID" id="111253805"/>
<feature type="compositionally biased region" description="Low complexity" evidence="7">
    <location>
        <begin position="637"/>
        <end position="650"/>
    </location>
</feature>
<keyword evidence="8" id="KW-0812">Transmembrane</keyword>
<keyword evidence="5" id="KW-0325">Glycoprotein</keyword>
<evidence type="ECO:0000313" key="11">
    <source>
        <dbReference type="Proteomes" id="UP000594260"/>
    </source>
</evidence>
<dbReference type="RefSeq" id="XP_022669556.1">
    <property type="nucleotide sequence ID" value="XM_022813821.1"/>
</dbReference>
<dbReference type="RefSeq" id="XP_022669555.1">
    <property type="nucleotide sequence ID" value="XM_022813820.1"/>
</dbReference>
<keyword evidence="8" id="KW-1133">Transmembrane helix</keyword>
<dbReference type="InterPro" id="IPR036352">
    <property type="entry name" value="Semap_dom_sf"/>
</dbReference>
<dbReference type="InterPro" id="IPR042068">
    <property type="entry name" value="SEM1A_sema_dom"/>
</dbReference>
<comment type="subcellular location">
    <subcellularLocation>
        <location evidence="1">Membrane</location>
    </subcellularLocation>
</comment>
<proteinExistence type="predicted"/>
<dbReference type="RefSeq" id="XP_022669558.1">
    <property type="nucleotide sequence ID" value="XM_022813823.1"/>
</dbReference>
<dbReference type="OrthoDB" id="9988752at2759"/>
<dbReference type="Gene3D" id="2.130.10.10">
    <property type="entry name" value="YVTN repeat-like/Quinoprotein amine dehydrogenase"/>
    <property type="match status" value="1"/>
</dbReference>
<dbReference type="SUPFAM" id="SSF103575">
    <property type="entry name" value="Plexin repeat"/>
    <property type="match status" value="1"/>
</dbReference>
<keyword evidence="11" id="KW-1185">Reference proteome</keyword>
<protein>
    <recommendedName>
        <fullName evidence="9">Sema domain-containing protein</fullName>
    </recommendedName>
</protein>
<dbReference type="EnsemblMetazoa" id="XM_022813823">
    <property type="protein sequence ID" value="XP_022669558"/>
    <property type="gene ID" value="LOC111253805"/>
</dbReference>
<name>A0A7M7KNF2_VARDE</name>
<dbReference type="InterPro" id="IPR027231">
    <property type="entry name" value="Semaphorin"/>
</dbReference>
<dbReference type="FunFam" id="2.130.10.10:FF:000346">
    <property type="entry name" value="Sema-1a, isoform D"/>
    <property type="match status" value="1"/>
</dbReference>
<dbReference type="InterPro" id="IPR016201">
    <property type="entry name" value="PSI"/>
</dbReference>
<dbReference type="GO" id="GO:0030335">
    <property type="term" value="P:positive regulation of cell migration"/>
    <property type="evidence" value="ECO:0007669"/>
    <property type="project" value="TreeGrafter"/>
</dbReference>
<reference evidence="10" key="1">
    <citation type="submission" date="2021-01" db="UniProtKB">
        <authorList>
            <consortium name="EnsemblMetazoa"/>
        </authorList>
    </citation>
    <scope>IDENTIFICATION</scope>
</reference>
<keyword evidence="3 8" id="KW-0472">Membrane</keyword>
<accession>A0A7M7KNF2</accession>
<comment type="caution">
    <text evidence="6">Lacks conserved residue(s) required for the propagation of feature annotation.</text>
</comment>
<dbReference type="FunCoup" id="A0A7M7KNF2">
    <property type="interactions" value="107"/>
</dbReference>
<dbReference type="PANTHER" id="PTHR11036:SF127">
    <property type="entry name" value="SEMAPHORIN-1A"/>
    <property type="match status" value="1"/>
</dbReference>
<evidence type="ECO:0000256" key="2">
    <source>
        <dbReference type="ARBA" id="ARBA00022902"/>
    </source>
</evidence>
<dbReference type="InterPro" id="IPR002165">
    <property type="entry name" value="Plexin_repeat"/>
</dbReference>
<evidence type="ECO:0000313" key="10">
    <source>
        <dbReference type="EnsemblMetazoa" id="XP_022669558"/>
    </source>
</evidence>
<evidence type="ECO:0000256" key="8">
    <source>
        <dbReference type="SAM" id="Phobius"/>
    </source>
</evidence>
<evidence type="ECO:0000256" key="5">
    <source>
        <dbReference type="ARBA" id="ARBA00023180"/>
    </source>
</evidence>
<dbReference type="Pfam" id="PF01403">
    <property type="entry name" value="Sema"/>
    <property type="match status" value="1"/>
</dbReference>
<dbReference type="InterPro" id="IPR001627">
    <property type="entry name" value="Semap_dom"/>
</dbReference>
<sequence length="878" mass="96600">MKAHHVQTFNNQTLLFSLINVTLATTLMFGNMVRPGVYAAWQDPLPPRLRINNIPADRVVRFRSEQEHDHFRLLDHDGDFLLIGAKNMVYNVSAATLSVRRRLEWRPSESDVKMCRLKGKSEEACHNYIRVIAKKAHDRVLVCGTNAYKPKCRDYALLPTGKSSGHNSHTQRGASNGEFSLTEEKPGEGLCPYDPNHNSTFTFAAPLGYRTDGDLYVGTVGQFSGADPLIYRKPLRTEQFDLKHLNAPQFVSSMHLAGFVYFFFRESAVEYINCGKAVYSRVARVCTNDQGGPHKFKERFTSFLKARLNCSIPGDMPFYFNELQSTGPIVEGSYRGERARLIYSVMTTGSNSISGSAVCAFRLDDINAAFHGAFKGQEDKNSNWLPVINSKVPEPRPGQCVNNSKSLPDVTLNFITNHPLMDQAVPAYLGRPVVVHTGFSYRYTYIAVDPQVEAVSGKAYDVLFIGTDHGHVLKVVNVASLTQTSDSGQIAEPVVVEDVLVFAPTRISSSGSRAGEKSSGSTGSTNSAGAPIAITNLVVQRSPYEQKLIVVSNNEIQGVPLFHCQRAQSCVDCVRLQDPYCAWSLDERKCTHNWRRDRHSSVQSIEHGWDERCGVNFGATSEVLEELSHNAVDRDQTSSGTYSPTTPYGPLDESDTSGTAPRGSNISLTACLPCPSTPALDTAALYFARPHPNSGAIVDDSRGDAAADDLGLERNHNELDGSGSNTVIEATGPFLSSSRMYPAETLAISVTTSVVTSLVIGFIAGYIFARRCKNDIEMDTGPEDYTRYVDIQRMNGLMTPDLGMGAYGHELSYAVGGPRPINLVLNKNGKPTNHLSNPLPNANNTMQQMQLQMNNLAIHQQATLENKTTLQKVKKIYL</sequence>
<dbReference type="RefSeq" id="XP_022669552.1">
    <property type="nucleotide sequence ID" value="XM_022813817.1"/>
</dbReference>
<keyword evidence="4" id="KW-1015">Disulfide bond</keyword>
<dbReference type="KEGG" id="vde:111253805"/>
<dbReference type="Pfam" id="PF01437">
    <property type="entry name" value="PSI"/>
    <property type="match status" value="1"/>
</dbReference>
<dbReference type="OMA" id="YEDYVFF"/>
<dbReference type="EnsemblMetazoa" id="XM_022813821">
    <property type="protein sequence ID" value="XP_022669556"/>
    <property type="gene ID" value="LOC111253805"/>
</dbReference>
<dbReference type="EnsemblMetazoa" id="XM_022813816">
    <property type="protein sequence ID" value="XP_022669551"/>
    <property type="gene ID" value="LOC111253805"/>
</dbReference>
<dbReference type="AlphaFoldDB" id="A0A7M7KNF2"/>
<evidence type="ECO:0000256" key="3">
    <source>
        <dbReference type="ARBA" id="ARBA00023136"/>
    </source>
</evidence>
<dbReference type="Gene3D" id="3.30.1680.10">
    <property type="entry name" value="ligand-binding face of the semaphorins, domain 2"/>
    <property type="match status" value="1"/>
</dbReference>
<dbReference type="SUPFAM" id="SSF101912">
    <property type="entry name" value="Sema domain"/>
    <property type="match status" value="1"/>
</dbReference>
<dbReference type="GO" id="GO:0045499">
    <property type="term" value="F:chemorepellent activity"/>
    <property type="evidence" value="ECO:0007669"/>
    <property type="project" value="TreeGrafter"/>
</dbReference>
<organism evidence="10 11">
    <name type="scientific">Varroa destructor</name>
    <name type="common">Honeybee mite</name>
    <dbReference type="NCBI Taxonomy" id="109461"/>
    <lineage>
        <taxon>Eukaryota</taxon>
        <taxon>Metazoa</taxon>
        <taxon>Ecdysozoa</taxon>
        <taxon>Arthropoda</taxon>
        <taxon>Chelicerata</taxon>
        <taxon>Arachnida</taxon>
        <taxon>Acari</taxon>
        <taxon>Parasitiformes</taxon>
        <taxon>Mesostigmata</taxon>
        <taxon>Gamasina</taxon>
        <taxon>Dermanyssoidea</taxon>
        <taxon>Varroidae</taxon>
        <taxon>Varroa</taxon>
    </lineage>
</organism>
<dbReference type="InterPro" id="IPR015943">
    <property type="entry name" value="WD40/YVTN_repeat-like_dom_sf"/>
</dbReference>
<dbReference type="EnsemblMetazoa" id="XM_022813822">
    <property type="protein sequence ID" value="XP_022669557"/>
    <property type="gene ID" value="LOC111253805"/>
</dbReference>
<dbReference type="PROSITE" id="PS51004">
    <property type="entry name" value="SEMA"/>
    <property type="match status" value="1"/>
</dbReference>
<dbReference type="GO" id="GO:0030215">
    <property type="term" value="F:semaphorin receptor binding"/>
    <property type="evidence" value="ECO:0007669"/>
    <property type="project" value="InterPro"/>
</dbReference>
<evidence type="ECO:0000256" key="7">
    <source>
        <dbReference type="SAM" id="MobiDB-lite"/>
    </source>
</evidence>
<evidence type="ECO:0000259" key="9">
    <source>
        <dbReference type="PROSITE" id="PS51004"/>
    </source>
</evidence>
<dbReference type="RefSeq" id="XP_022669559.1">
    <property type="nucleotide sequence ID" value="XM_022813824.1"/>
</dbReference>
<dbReference type="EnsemblMetazoa" id="XM_022813820">
    <property type="protein sequence ID" value="XP_022669555"/>
    <property type="gene ID" value="LOC111253805"/>
</dbReference>
<evidence type="ECO:0000256" key="1">
    <source>
        <dbReference type="ARBA" id="ARBA00004370"/>
    </source>
</evidence>
<dbReference type="GO" id="GO:0071526">
    <property type="term" value="P:semaphorin-plexin signaling pathway"/>
    <property type="evidence" value="ECO:0007669"/>
    <property type="project" value="TreeGrafter"/>
</dbReference>
<dbReference type="GO" id="GO:0005886">
    <property type="term" value="C:plasma membrane"/>
    <property type="evidence" value="ECO:0007669"/>
    <property type="project" value="TreeGrafter"/>
</dbReference>
<dbReference type="InParanoid" id="A0A7M7KNF2"/>
<dbReference type="GO" id="GO:0007411">
    <property type="term" value="P:axon guidance"/>
    <property type="evidence" value="ECO:0007669"/>
    <property type="project" value="TreeGrafter"/>
</dbReference>
<dbReference type="RefSeq" id="XP_022669557.1">
    <property type="nucleotide sequence ID" value="XM_022813822.1"/>
</dbReference>
<dbReference type="CDD" id="cd11237">
    <property type="entry name" value="Sema_1A"/>
    <property type="match status" value="1"/>
</dbReference>
<dbReference type="EnsemblMetazoa" id="XM_022813817">
    <property type="protein sequence ID" value="XP_022669552"/>
    <property type="gene ID" value="LOC111253805"/>
</dbReference>
<dbReference type="SMART" id="SM00630">
    <property type="entry name" value="Sema"/>
    <property type="match status" value="1"/>
</dbReference>